<keyword evidence="3" id="KW-0274">FAD</keyword>
<evidence type="ECO:0000256" key="3">
    <source>
        <dbReference type="ARBA" id="ARBA00022827"/>
    </source>
</evidence>
<comment type="similarity">
    <text evidence="1">Belongs to the FMO family.</text>
</comment>
<dbReference type="InterPro" id="IPR020946">
    <property type="entry name" value="Flavin_mOase-like"/>
</dbReference>
<sequence>MKVVIVGAGPAGLVTCKTLLEASSTELPFDPIVLEQDDDVGGAFRTRWYEDANLVSSKQLTAFSDFRFSSSDLDHLPLEQYVDYLRAYSKNFRIEERIQFNSRVVNIRRAPEGGHFISYVRKRTDGSGQWQDSPTVIHATYVAICTGLLTMPAVPDIPGIENILNNTTPESENAGIKPAIFHSEDYKSRSQLAGRKLLILGSGETAMDLAYGAAQVGAKEVVLCSRSGFLSFPKYLNDFEILGFQFKSNNPIPTDCLSTNFTDTAYVHPWIAASRIRWFISDFVLKWASWFLTGTQAGVNQWVGELEPKRRSRAYAFPNKSPKAMPYINRPYRNPPKTLDYFSRYIDPPEDMPPNTNFGVELAPFPSHVLPSGRVVFPVSKRKDAIRIARKDVRPDTVIYATGFKQEFNFFDPESKYTSLGERDIRDITKTGDESVGFIGFLRPGYGAIPPVVEMQAFFWISLLKGQVEKPLPPPHYHLLLEKSARIKNGIDYSTYVGTLAKDIGAAPGLWELWREYGSRVLICYCFGAAFTPFFRLVGPFRSEHAPEIIKTELWETITRRGILGNLLMSIPVLLYGTLNATAYLAERLGRTIGAL</sequence>
<evidence type="ECO:0000256" key="4">
    <source>
        <dbReference type="ARBA" id="ARBA00022857"/>
    </source>
</evidence>
<evidence type="ECO:0008006" key="8">
    <source>
        <dbReference type="Google" id="ProtNLM"/>
    </source>
</evidence>
<dbReference type="InterPro" id="IPR000960">
    <property type="entry name" value="Flavin_mOase"/>
</dbReference>
<evidence type="ECO:0000256" key="1">
    <source>
        <dbReference type="ARBA" id="ARBA00009183"/>
    </source>
</evidence>
<evidence type="ECO:0000313" key="6">
    <source>
        <dbReference type="EMBL" id="CAL1703541.1"/>
    </source>
</evidence>
<evidence type="ECO:0000313" key="7">
    <source>
        <dbReference type="Proteomes" id="UP001497453"/>
    </source>
</evidence>
<dbReference type="SUPFAM" id="SSF51905">
    <property type="entry name" value="FAD/NAD(P)-binding domain"/>
    <property type="match status" value="1"/>
</dbReference>
<accession>A0ABP1D6Q9</accession>
<protein>
    <recommendedName>
        <fullName evidence="8">Dimethylaniline monooxygenase</fullName>
    </recommendedName>
</protein>
<evidence type="ECO:0000256" key="5">
    <source>
        <dbReference type="ARBA" id="ARBA00023002"/>
    </source>
</evidence>
<dbReference type="InterPro" id="IPR036188">
    <property type="entry name" value="FAD/NAD-bd_sf"/>
</dbReference>
<dbReference type="EMBL" id="OZ037946">
    <property type="protein sequence ID" value="CAL1703541.1"/>
    <property type="molecule type" value="Genomic_DNA"/>
</dbReference>
<keyword evidence="5" id="KW-0560">Oxidoreductase</keyword>
<dbReference type="InterPro" id="IPR050346">
    <property type="entry name" value="FMO-like"/>
</dbReference>
<evidence type="ECO:0000256" key="2">
    <source>
        <dbReference type="ARBA" id="ARBA00022630"/>
    </source>
</evidence>
<dbReference type="Pfam" id="PF00743">
    <property type="entry name" value="FMO-like"/>
    <property type="match status" value="1"/>
</dbReference>
<dbReference type="Gene3D" id="3.50.50.60">
    <property type="entry name" value="FAD/NAD(P)-binding domain"/>
    <property type="match status" value="1"/>
</dbReference>
<dbReference type="PIRSF" id="PIRSF000332">
    <property type="entry name" value="FMO"/>
    <property type="match status" value="1"/>
</dbReference>
<keyword evidence="4" id="KW-0521">NADP</keyword>
<gene>
    <name evidence="6" type="ORF">GFSPODELE1_LOCUS4628</name>
</gene>
<dbReference type="PRINTS" id="PR00370">
    <property type="entry name" value="FMOXYGENASE"/>
</dbReference>
<reference evidence="7" key="1">
    <citation type="submission" date="2024-04" db="EMBL/GenBank/DDBJ databases">
        <authorList>
            <person name="Shaw F."/>
            <person name="Minotto A."/>
        </authorList>
    </citation>
    <scope>NUCLEOTIDE SEQUENCE [LARGE SCALE GENOMIC DNA]</scope>
</reference>
<keyword evidence="2" id="KW-0285">Flavoprotein</keyword>
<dbReference type="Proteomes" id="UP001497453">
    <property type="component" value="Chromosome 3"/>
</dbReference>
<name>A0ABP1D6Q9_9APHY</name>
<dbReference type="PANTHER" id="PTHR23023">
    <property type="entry name" value="DIMETHYLANILINE MONOOXYGENASE"/>
    <property type="match status" value="1"/>
</dbReference>
<organism evidence="6 7">
    <name type="scientific">Somion occarium</name>
    <dbReference type="NCBI Taxonomy" id="3059160"/>
    <lineage>
        <taxon>Eukaryota</taxon>
        <taxon>Fungi</taxon>
        <taxon>Dikarya</taxon>
        <taxon>Basidiomycota</taxon>
        <taxon>Agaricomycotina</taxon>
        <taxon>Agaricomycetes</taxon>
        <taxon>Polyporales</taxon>
        <taxon>Cerrenaceae</taxon>
        <taxon>Somion</taxon>
    </lineage>
</organism>
<keyword evidence="7" id="KW-1185">Reference proteome</keyword>
<proteinExistence type="inferred from homology"/>